<dbReference type="InterPro" id="IPR001046">
    <property type="entry name" value="NRAMP_fam"/>
</dbReference>
<evidence type="ECO:0000313" key="7">
    <source>
        <dbReference type="EMBL" id="ART70050.1"/>
    </source>
</evidence>
<comment type="subcellular location">
    <subcellularLocation>
        <location evidence="1">Membrane</location>
        <topology evidence="1">Multi-pass membrane protein</topology>
    </subcellularLocation>
</comment>
<evidence type="ECO:0000256" key="2">
    <source>
        <dbReference type="ARBA" id="ARBA00022448"/>
    </source>
</evidence>
<dbReference type="PANTHER" id="PTHR11706:SF33">
    <property type="entry name" value="NATURAL RESISTANCE-ASSOCIATED MACROPHAGE PROTEIN 2"/>
    <property type="match status" value="1"/>
</dbReference>
<dbReference type="GO" id="GO:0034755">
    <property type="term" value="P:iron ion transmembrane transport"/>
    <property type="evidence" value="ECO:0007669"/>
    <property type="project" value="TreeGrafter"/>
</dbReference>
<dbReference type="PANTHER" id="PTHR11706">
    <property type="entry name" value="SOLUTE CARRIER PROTEIN FAMILY 11 MEMBER"/>
    <property type="match status" value="1"/>
</dbReference>
<name>A0A1Y0C4E1_9MYCO</name>
<sequence>MPKIFGVALGILTAIGGFLDVGDLVMSAVVGSRFGLALAWVIPVGVVGICLFAQMSGRVAAVSGRATFEIIRERLGPRIAAADLSASFFINLMTMTAEIGGVALAFQMATDVGRMWWIPLAAFGVWLVIWRVKFSIMENVTGLLGLCLIVFVVTVVALHPNWSDLARQAVRPAIPDSESATTYWYMAISLFGSSIAPYEVFFYSSGAIEEQWTQADLGKSRLNVMVGFPLGGILSLSIAACAAIVLWPSQIQVTALSQNVMPVVLAGGKLALAFAIVGIVAATFGAALETSLSAGYILAQFLGWTWGKFRRPAQAARFHIVMLLSIITGAAVLFTGVNPVTVTEYSVVFSAIALPLTYLPILIVANDPEYMGDQTNGRVTNMLSSVYLVVILAASLAAIPLMIVTGAGR</sequence>
<dbReference type="AlphaFoldDB" id="A0A1Y0C4E1"/>
<proteinExistence type="predicted"/>
<feature type="transmembrane region" description="Helical" evidence="6">
    <location>
        <begin position="82"/>
        <end position="106"/>
    </location>
</feature>
<dbReference type="GO" id="GO:0005384">
    <property type="term" value="F:manganese ion transmembrane transporter activity"/>
    <property type="evidence" value="ECO:0007669"/>
    <property type="project" value="TreeGrafter"/>
</dbReference>
<keyword evidence="8" id="KW-1185">Reference proteome</keyword>
<organism evidence="7 8">
    <name type="scientific">Mycobacterium dioxanotrophicus</name>
    <dbReference type="NCBI Taxonomy" id="482462"/>
    <lineage>
        <taxon>Bacteria</taxon>
        <taxon>Bacillati</taxon>
        <taxon>Actinomycetota</taxon>
        <taxon>Actinomycetes</taxon>
        <taxon>Mycobacteriales</taxon>
        <taxon>Mycobacteriaceae</taxon>
        <taxon>Mycobacterium</taxon>
    </lineage>
</organism>
<evidence type="ECO:0000256" key="6">
    <source>
        <dbReference type="SAM" id="Phobius"/>
    </source>
</evidence>
<dbReference type="RefSeq" id="WP_087077537.1">
    <property type="nucleotide sequence ID" value="NZ_CP020809.1"/>
</dbReference>
<reference evidence="7 8" key="1">
    <citation type="submission" date="2017-04" db="EMBL/GenBank/DDBJ databases">
        <title>Whole Genome Sequence of 1,4-Dioxane Degrading Bacterium Mycobacterium dioxanotrophicus PH-06.</title>
        <authorList>
            <person name="He Y."/>
        </authorList>
    </citation>
    <scope>NUCLEOTIDE SEQUENCE [LARGE SCALE GENOMIC DNA]</scope>
    <source>
        <strain evidence="7 8">PH-06</strain>
    </source>
</reference>
<evidence type="ECO:0000256" key="4">
    <source>
        <dbReference type="ARBA" id="ARBA00022989"/>
    </source>
</evidence>
<feature type="transmembrane region" description="Helical" evidence="6">
    <location>
        <begin position="182"/>
        <end position="203"/>
    </location>
</feature>
<feature type="transmembrane region" description="Helical" evidence="6">
    <location>
        <begin position="112"/>
        <end position="130"/>
    </location>
</feature>
<dbReference type="EMBL" id="CP020809">
    <property type="protein sequence ID" value="ART70050.1"/>
    <property type="molecule type" value="Genomic_DNA"/>
</dbReference>
<evidence type="ECO:0000256" key="1">
    <source>
        <dbReference type="ARBA" id="ARBA00004141"/>
    </source>
</evidence>
<feature type="transmembrane region" description="Helical" evidence="6">
    <location>
        <begin position="386"/>
        <end position="407"/>
    </location>
</feature>
<protein>
    <recommendedName>
        <fullName evidence="9">Natural resistance-associated macrophage protein</fullName>
    </recommendedName>
</protein>
<feature type="transmembrane region" description="Helical" evidence="6">
    <location>
        <begin position="37"/>
        <end position="61"/>
    </location>
</feature>
<dbReference type="NCBIfam" id="NF037982">
    <property type="entry name" value="Nramp_1"/>
    <property type="match status" value="1"/>
</dbReference>
<keyword evidence="4 6" id="KW-1133">Transmembrane helix</keyword>
<dbReference type="Pfam" id="PF01566">
    <property type="entry name" value="Nramp"/>
    <property type="match status" value="1"/>
</dbReference>
<keyword evidence="3 6" id="KW-0812">Transmembrane</keyword>
<keyword evidence="5 6" id="KW-0472">Membrane</keyword>
<keyword evidence="2" id="KW-0813">Transport</keyword>
<dbReference type="OrthoDB" id="9787548at2"/>
<evidence type="ECO:0000313" key="8">
    <source>
        <dbReference type="Proteomes" id="UP000195331"/>
    </source>
</evidence>
<feature type="transmembrane region" description="Helical" evidence="6">
    <location>
        <begin position="270"/>
        <end position="299"/>
    </location>
</feature>
<dbReference type="GO" id="GO:0015086">
    <property type="term" value="F:cadmium ion transmembrane transporter activity"/>
    <property type="evidence" value="ECO:0007669"/>
    <property type="project" value="TreeGrafter"/>
</dbReference>
<evidence type="ECO:0000256" key="5">
    <source>
        <dbReference type="ARBA" id="ARBA00023136"/>
    </source>
</evidence>
<evidence type="ECO:0000256" key="3">
    <source>
        <dbReference type="ARBA" id="ARBA00022692"/>
    </source>
</evidence>
<feature type="transmembrane region" description="Helical" evidence="6">
    <location>
        <begin position="224"/>
        <end position="250"/>
    </location>
</feature>
<accession>A0A1Y0C4E1</accession>
<dbReference type="Proteomes" id="UP000195331">
    <property type="component" value="Chromosome"/>
</dbReference>
<feature type="transmembrane region" description="Helical" evidence="6">
    <location>
        <begin position="345"/>
        <end position="365"/>
    </location>
</feature>
<evidence type="ECO:0008006" key="9">
    <source>
        <dbReference type="Google" id="ProtNLM"/>
    </source>
</evidence>
<dbReference type="GO" id="GO:0005886">
    <property type="term" value="C:plasma membrane"/>
    <property type="evidence" value="ECO:0007669"/>
    <property type="project" value="TreeGrafter"/>
</dbReference>
<dbReference type="KEGG" id="mdx:BTO20_17015"/>
<feature type="transmembrane region" description="Helical" evidence="6">
    <location>
        <begin position="142"/>
        <end position="162"/>
    </location>
</feature>
<gene>
    <name evidence="7" type="ORF">BTO20_17015</name>
</gene>
<feature type="transmembrane region" description="Helical" evidence="6">
    <location>
        <begin position="320"/>
        <end position="339"/>
    </location>
</feature>